<dbReference type="EMBL" id="CP032382">
    <property type="protein sequence ID" value="AYB31354.1"/>
    <property type="molecule type" value="Genomic_DNA"/>
</dbReference>
<evidence type="ECO:0000313" key="3">
    <source>
        <dbReference type="EMBL" id="AYB31354.1"/>
    </source>
</evidence>
<feature type="transmembrane region" description="Helical" evidence="1">
    <location>
        <begin position="225"/>
        <end position="247"/>
    </location>
</feature>
<dbReference type="RefSeq" id="WP_119754625.1">
    <property type="nucleotide sequence ID" value="NZ_CP032382.1"/>
</dbReference>
<reference evidence="4" key="1">
    <citation type="submission" date="2018-09" db="EMBL/GenBank/DDBJ databases">
        <title>Chryseolinea sp. KIS68-18 isolated from soil.</title>
        <authorList>
            <person name="Weon H.-Y."/>
            <person name="Kwon S.-W."/>
            <person name="Lee S.A."/>
        </authorList>
    </citation>
    <scope>NUCLEOTIDE SEQUENCE [LARGE SCALE GENOMIC DNA]</scope>
    <source>
        <strain evidence="4">KIS68-18</strain>
    </source>
</reference>
<keyword evidence="1" id="KW-0472">Membrane</keyword>
<dbReference type="PANTHER" id="PTHR34978:SF3">
    <property type="entry name" value="SLR0241 PROTEIN"/>
    <property type="match status" value="1"/>
</dbReference>
<dbReference type="AlphaFoldDB" id="A0A385SK64"/>
<dbReference type="PANTHER" id="PTHR34978">
    <property type="entry name" value="POSSIBLE SENSOR-TRANSDUCER PROTEIN BLAR"/>
    <property type="match status" value="1"/>
</dbReference>
<dbReference type="InterPro" id="IPR008756">
    <property type="entry name" value="Peptidase_M56"/>
</dbReference>
<dbReference type="InterPro" id="IPR052173">
    <property type="entry name" value="Beta-lactam_resp_regulator"/>
</dbReference>
<evidence type="ECO:0000256" key="1">
    <source>
        <dbReference type="SAM" id="Phobius"/>
    </source>
</evidence>
<evidence type="ECO:0000259" key="2">
    <source>
        <dbReference type="Pfam" id="PF05569"/>
    </source>
</evidence>
<sequence length="655" mass="74305">MNTLLHFFDGAWAQALGFTVIHSLWQALLIGMLVVGVLRCVPSQRSGVRYAVAGSGLLLIFLASASTFLWLLPSGGSQIQDGTIAFTGVMDLSSAASETLSLRQLLTQAYDFLHGIVPFVVLAWSLGTALFILRLFGGWWYTAKLKQQAVLLEAPWTERMETLLRQFHIDRVVRLAESAMVQAPVVIGYVKPIILLPVGMCAGLSTTQLESILLHELIHIRRHDYLVNLLQSVVEALFFFNPFVWMISGILRQEREHCCDDAVVLYQGNALAYAHALATLEEVRLSKAGIALSLAENKNQLLNRIKRIMEKSVKNYSPRERIIPVLLLVVGLMCASWLTVQSRNENIASTDGNAEGTVKVAADTTKKNKHEKNVESKDKSASYEMRKITTTNDDGNHETVIETYDGDEDMREIMHRDMVMDFNKDFDFDIDVPEIHIDLGDFDFEIPPIPPMPDMAGIEPIEPIEPATPVEPVEIHVPPVHITVRQIDAMAERYAEMPARHAEVYHRQIKRYNERAQEQAMLHALRASEMAERNAEIVAFQTDKARAHEENWKGFEEKMKKFESNMKDWEAVNAPKLKAIEEKMKVMEQKMKAFQDDLQQQLVSDGYLSKGEEIHSMNWTDDGDITINGTKIKSSDVQKYRDLHNKYFKEDHTRE</sequence>
<feature type="transmembrane region" description="Helical" evidence="1">
    <location>
        <begin position="50"/>
        <end position="72"/>
    </location>
</feature>
<feature type="transmembrane region" description="Helical" evidence="1">
    <location>
        <begin position="12"/>
        <end position="38"/>
    </location>
</feature>
<protein>
    <submittedName>
        <fullName evidence="3">M56 family metallopeptidase</fullName>
    </submittedName>
</protein>
<accession>A0A385SK64</accession>
<organism evidence="3 4">
    <name type="scientific">Chryseolinea soli</name>
    <dbReference type="NCBI Taxonomy" id="2321403"/>
    <lineage>
        <taxon>Bacteria</taxon>
        <taxon>Pseudomonadati</taxon>
        <taxon>Bacteroidota</taxon>
        <taxon>Cytophagia</taxon>
        <taxon>Cytophagales</taxon>
        <taxon>Fulvivirgaceae</taxon>
        <taxon>Chryseolinea</taxon>
    </lineage>
</organism>
<feature type="domain" description="Peptidase M56" evidence="2">
    <location>
        <begin position="113"/>
        <end position="307"/>
    </location>
</feature>
<keyword evidence="4" id="KW-1185">Reference proteome</keyword>
<dbReference type="KEGG" id="chk:D4L85_12530"/>
<dbReference type="OrthoDB" id="15218at2"/>
<keyword evidence="1" id="KW-1133">Transmembrane helix</keyword>
<proteinExistence type="predicted"/>
<feature type="transmembrane region" description="Helical" evidence="1">
    <location>
        <begin position="112"/>
        <end position="136"/>
    </location>
</feature>
<gene>
    <name evidence="3" type="ORF">D4L85_12530</name>
</gene>
<name>A0A385SK64_9BACT</name>
<dbReference type="Proteomes" id="UP000266183">
    <property type="component" value="Chromosome"/>
</dbReference>
<evidence type="ECO:0000313" key="4">
    <source>
        <dbReference type="Proteomes" id="UP000266183"/>
    </source>
</evidence>
<keyword evidence="1" id="KW-0812">Transmembrane</keyword>
<dbReference type="Pfam" id="PF05569">
    <property type="entry name" value="Peptidase_M56"/>
    <property type="match status" value="1"/>
</dbReference>
<dbReference type="Gene3D" id="3.30.2010.10">
    <property type="entry name" value="Metalloproteases ('zincins'), catalytic domain"/>
    <property type="match status" value="1"/>
</dbReference>
<dbReference type="CDD" id="cd07341">
    <property type="entry name" value="M56_BlaR1_MecR1_like"/>
    <property type="match status" value="1"/>
</dbReference>